<dbReference type="EMBL" id="QTSX02004360">
    <property type="protein sequence ID" value="KAJ9065320.1"/>
    <property type="molecule type" value="Genomic_DNA"/>
</dbReference>
<gene>
    <name evidence="1" type="ORF">DSO57_1020952</name>
</gene>
<reference evidence="1" key="1">
    <citation type="submission" date="2022-04" db="EMBL/GenBank/DDBJ databases">
        <title>Genome of the entomopathogenic fungus Entomophthora muscae.</title>
        <authorList>
            <person name="Elya C."/>
            <person name="Lovett B.R."/>
            <person name="Lee E."/>
            <person name="Macias A.M."/>
            <person name="Hajek A.E."/>
            <person name="De Bivort B.L."/>
            <person name="Kasson M.T."/>
            <person name="De Fine Licht H.H."/>
            <person name="Stajich J.E."/>
        </authorList>
    </citation>
    <scope>NUCLEOTIDE SEQUENCE</scope>
    <source>
        <strain evidence="1">Berkeley</strain>
    </source>
</reference>
<organism evidence="1 2">
    <name type="scientific">Entomophthora muscae</name>
    <dbReference type="NCBI Taxonomy" id="34485"/>
    <lineage>
        <taxon>Eukaryota</taxon>
        <taxon>Fungi</taxon>
        <taxon>Fungi incertae sedis</taxon>
        <taxon>Zoopagomycota</taxon>
        <taxon>Entomophthoromycotina</taxon>
        <taxon>Entomophthoromycetes</taxon>
        <taxon>Entomophthorales</taxon>
        <taxon>Entomophthoraceae</taxon>
        <taxon>Entomophthora</taxon>
    </lineage>
</organism>
<keyword evidence="2" id="KW-1185">Reference proteome</keyword>
<comment type="caution">
    <text evidence="1">The sequence shown here is derived from an EMBL/GenBank/DDBJ whole genome shotgun (WGS) entry which is preliminary data.</text>
</comment>
<accession>A0ACC2SSI2</accession>
<proteinExistence type="predicted"/>
<evidence type="ECO:0000313" key="2">
    <source>
        <dbReference type="Proteomes" id="UP001165960"/>
    </source>
</evidence>
<protein>
    <submittedName>
        <fullName evidence="1">Uncharacterized protein</fullName>
    </submittedName>
</protein>
<name>A0ACC2SSI2_9FUNG</name>
<feature type="non-terminal residue" evidence="1">
    <location>
        <position position="1"/>
    </location>
</feature>
<sequence>SCHASLHFGGGAGVNHLSLDRDDPEPLQTPVRLPPAPTCMPWLLAGLALMGLNAYFLHLSPVSSLWSPLQVAIPVLHWAASWWFISLGWEPNLVSLAPCGETHHQLVSGILIVVECFLTK</sequence>
<evidence type="ECO:0000313" key="1">
    <source>
        <dbReference type="EMBL" id="KAJ9065320.1"/>
    </source>
</evidence>
<dbReference type="Proteomes" id="UP001165960">
    <property type="component" value="Unassembled WGS sequence"/>
</dbReference>